<gene>
    <name evidence="7" type="ORF">C0Q88_02980</name>
</gene>
<keyword evidence="2 4" id="KW-0442">Lipid degradation</keyword>
<dbReference type="SUPFAM" id="SSF52151">
    <property type="entry name" value="FabD/lysophospholipase-like"/>
    <property type="match status" value="1"/>
</dbReference>
<proteinExistence type="predicted"/>
<feature type="short sequence motif" description="GXSXG" evidence="4">
    <location>
        <begin position="40"/>
        <end position="44"/>
    </location>
</feature>
<feature type="active site" description="Proton acceptor" evidence="4">
    <location>
        <position position="169"/>
    </location>
</feature>
<dbReference type="GO" id="GO:0016042">
    <property type="term" value="P:lipid catabolic process"/>
    <property type="evidence" value="ECO:0007669"/>
    <property type="project" value="UniProtKB-UniRule"/>
</dbReference>
<keyword evidence="1 4" id="KW-0378">Hydrolase</keyword>
<feature type="active site" description="Nucleophile" evidence="4">
    <location>
        <position position="42"/>
    </location>
</feature>
<dbReference type="Gene3D" id="3.40.1090.10">
    <property type="entry name" value="Cytosolic phospholipase A2 catalytic domain"/>
    <property type="match status" value="2"/>
</dbReference>
<dbReference type="OrthoDB" id="9798773at2"/>
<dbReference type="InterPro" id="IPR002641">
    <property type="entry name" value="PNPLA_dom"/>
</dbReference>
<evidence type="ECO:0000313" key="8">
    <source>
        <dbReference type="Proteomes" id="UP000234456"/>
    </source>
</evidence>
<accession>A0A2N4TVF2</accession>
<evidence type="ECO:0000256" key="4">
    <source>
        <dbReference type="PROSITE-ProRule" id="PRU01161"/>
    </source>
</evidence>
<evidence type="ECO:0000256" key="2">
    <source>
        <dbReference type="ARBA" id="ARBA00022963"/>
    </source>
</evidence>
<feature type="short sequence motif" description="GXGXXG" evidence="4">
    <location>
        <begin position="13"/>
        <end position="18"/>
    </location>
</feature>
<dbReference type="CDD" id="cd07209">
    <property type="entry name" value="Pat_hypo_Ecoli_Z1214_like"/>
    <property type="match status" value="1"/>
</dbReference>
<dbReference type="InterPro" id="IPR016035">
    <property type="entry name" value="Acyl_Trfase/lysoPLipase"/>
</dbReference>
<comment type="caution">
    <text evidence="7">The sequence shown here is derived from an EMBL/GenBank/DDBJ whole genome shotgun (WGS) entry which is preliminary data.</text>
</comment>
<feature type="short sequence motif" description="DGA/G" evidence="4">
    <location>
        <begin position="169"/>
        <end position="171"/>
    </location>
</feature>
<feature type="domain" description="PNPLA" evidence="6">
    <location>
        <begin position="9"/>
        <end position="182"/>
    </location>
</feature>
<evidence type="ECO:0000313" key="7">
    <source>
        <dbReference type="EMBL" id="PLC43690.1"/>
    </source>
</evidence>
<dbReference type="InterPro" id="IPR050301">
    <property type="entry name" value="NTE"/>
</dbReference>
<dbReference type="PROSITE" id="PS51635">
    <property type="entry name" value="PNPLA"/>
    <property type="match status" value="1"/>
</dbReference>
<evidence type="ECO:0000256" key="1">
    <source>
        <dbReference type="ARBA" id="ARBA00022801"/>
    </source>
</evidence>
<organism evidence="7 8">
    <name type="scientific">Ralstonia pickettii</name>
    <name type="common">Burkholderia pickettii</name>
    <dbReference type="NCBI Taxonomy" id="329"/>
    <lineage>
        <taxon>Bacteria</taxon>
        <taxon>Pseudomonadati</taxon>
        <taxon>Pseudomonadota</taxon>
        <taxon>Betaproteobacteria</taxon>
        <taxon>Burkholderiales</taxon>
        <taxon>Burkholderiaceae</taxon>
        <taxon>Ralstonia</taxon>
    </lineage>
</organism>
<dbReference type="AlphaFoldDB" id="A0A2N4TVF2"/>
<feature type="region of interest" description="Disordered" evidence="5">
    <location>
        <begin position="285"/>
        <end position="306"/>
    </location>
</feature>
<keyword evidence="3 4" id="KW-0443">Lipid metabolism</keyword>
<sequence>MDRVERTAFVFAGGGSLGAIEAGMLRELVASGVVPDMVVGASAGAINAAFFACNPHAAGTVQLEALWRGVRRADVMPWSWRAMFSMLGILGGRREHLVDASGLQRLLTQHFAQTPLEAATLPLHVVATDMRTGAEVVLSSGAIVPAVLASAAIPGVFPPVRIGDRLLIDGGVANNTPISAAIRLGATRVVVLPAGFACADRRAPRSAIEHALNALSLLVARQLVQDLERWAGQVPITVVPPLCPLDVSPYDYARCGELIDRAAAATAAWLAADGLAATGIPGALREHDHNEDHPNCNADLHGAHAA</sequence>
<reference evidence="7 8" key="1">
    <citation type="submission" date="2017-12" db="EMBL/GenBank/DDBJ databases">
        <title>Draft genome sequence of Ralstonia pickettii 52.</title>
        <authorList>
            <person name="Zheng B."/>
        </authorList>
    </citation>
    <scope>NUCLEOTIDE SEQUENCE [LARGE SCALE GENOMIC DNA]</scope>
    <source>
        <strain evidence="7 8">52</strain>
    </source>
</reference>
<protein>
    <submittedName>
        <fullName evidence="7">Alpha/beta hydrolase</fullName>
    </submittedName>
</protein>
<evidence type="ECO:0000256" key="5">
    <source>
        <dbReference type="SAM" id="MobiDB-lite"/>
    </source>
</evidence>
<dbReference type="RefSeq" id="WP_102064294.1">
    <property type="nucleotide sequence ID" value="NZ_PKQE01000001.1"/>
</dbReference>
<name>A0A2N4TVF2_RALPI</name>
<evidence type="ECO:0000259" key="6">
    <source>
        <dbReference type="PROSITE" id="PS51635"/>
    </source>
</evidence>
<dbReference type="GO" id="GO:0016787">
    <property type="term" value="F:hydrolase activity"/>
    <property type="evidence" value="ECO:0007669"/>
    <property type="project" value="UniProtKB-UniRule"/>
</dbReference>
<dbReference type="Proteomes" id="UP000234456">
    <property type="component" value="Unassembled WGS sequence"/>
</dbReference>
<dbReference type="Pfam" id="PF01734">
    <property type="entry name" value="Patatin"/>
    <property type="match status" value="1"/>
</dbReference>
<dbReference type="EMBL" id="PKQE01000001">
    <property type="protein sequence ID" value="PLC43690.1"/>
    <property type="molecule type" value="Genomic_DNA"/>
</dbReference>
<evidence type="ECO:0000256" key="3">
    <source>
        <dbReference type="ARBA" id="ARBA00023098"/>
    </source>
</evidence>
<dbReference type="PANTHER" id="PTHR14226:SF57">
    <property type="entry name" value="BLR7027 PROTEIN"/>
    <property type="match status" value="1"/>
</dbReference>
<feature type="compositionally biased region" description="Basic and acidic residues" evidence="5">
    <location>
        <begin position="285"/>
        <end position="294"/>
    </location>
</feature>
<dbReference type="PANTHER" id="PTHR14226">
    <property type="entry name" value="NEUROPATHY TARGET ESTERASE/SWISS CHEESE D.MELANOGASTER"/>
    <property type="match status" value="1"/>
</dbReference>